<keyword evidence="1" id="KW-0732">Signal</keyword>
<evidence type="ECO:0000313" key="3">
    <source>
        <dbReference type="Proteomes" id="UP001231915"/>
    </source>
</evidence>
<name>A0ABT7EF81_9GAMM</name>
<dbReference type="EMBL" id="JASJUT010000001">
    <property type="protein sequence ID" value="MDK2593926.1"/>
    <property type="molecule type" value="Genomic_DNA"/>
</dbReference>
<comment type="caution">
    <text evidence="2">The sequence shown here is derived from an EMBL/GenBank/DDBJ whole genome shotgun (WGS) entry which is preliminary data.</text>
</comment>
<evidence type="ECO:0000256" key="1">
    <source>
        <dbReference type="SAM" id="SignalP"/>
    </source>
</evidence>
<sequence length="318" mass="34740">MAFILKVGIASCLLWLVGCSDSPQHADPDFKPKNSTPRFVEHNSPVVFIDQAHHNFLTLNGRYKPFARVLESDGYTVQPNRHTLSLASLSNIDVLVIANALDRKRSDFRPPYSQAFTNGEIADIKTWVSKGGALFLVADHAPFPKVIENLAEAFGFEFSNGHVGDAVFNRQQGTLAAHPITEAPLKVTANIYGVAIHDAMHAKATESYIDQIRSFGGSAFKPPSEALSLLSMKAGSVSIVPSVPFEVNANTKRIIIDGWSQGAVMELGRGRVAVFAEGMMFSSQIDRKTGKKLGLTSQGAEQNERFLLNVMAWLVKEL</sequence>
<accession>A0ABT7EF81</accession>
<proteinExistence type="predicted"/>
<protein>
    <submittedName>
        <fullName evidence="2">DUF4350 domain-containing protein</fullName>
    </submittedName>
</protein>
<reference evidence="2 3" key="1">
    <citation type="submission" date="2023-05" db="EMBL/GenBank/DDBJ databases">
        <title>Pseudoalteromonas ardens sp. nov., Pseudoalteromonas obscura sp. nov., and Pseudoalteromonas umbrosa sp. nov., isolated from the coral Montipora capitata.</title>
        <authorList>
            <person name="Thomas E.M."/>
            <person name="Smith E.M."/>
            <person name="Papke E."/>
            <person name="Shlafstein M.D."/>
            <person name="Oline D.K."/>
            <person name="Videau P."/>
            <person name="Saw J.H."/>
            <person name="Strangman W.K."/>
            <person name="Ushijima B."/>
        </authorList>
    </citation>
    <scope>NUCLEOTIDE SEQUENCE [LARGE SCALE GENOMIC DNA]</scope>
    <source>
        <strain evidence="2 3">P94</strain>
    </source>
</reference>
<gene>
    <name evidence="2" type="ORF">QNM18_02450</name>
</gene>
<dbReference type="RefSeq" id="WP_211009362.1">
    <property type="nucleotide sequence ID" value="NZ_JASJUT010000001.1"/>
</dbReference>
<dbReference type="SUPFAM" id="SSF52317">
    <property type="entry name" value="Class I glutamine amidotransferase-like"/>
    <property type="match status" value="1"/>
</dbReference>
<evidence type="ECO:0000313" key="2">
    <source>
        <dbReference type="EMBL" id="MDK2593926.1"/>
    </source>
</evidence>
<feature type="chain" id="PRO_5045526643" evidence="1">
    <location>
        <begin position="27"/>
        <end position="318"/>
    </location>
</feature>
<keyword evidence="3" id="KW-1185">Reference proteome</keyword>
<dbReference type="Proteomes" id="UP001231915">
    <property type="component" value="Unassembled WGS sequence"/>
</dbReference>
<feature type="signal peptide" evidence="1">
    <location>
        <begin position="1"/>
        <end position="26"/>
    </location>
</feature>
<dbReference type="PROSITE" id="PS51257">
    <property type="entry name" value="PROKAR_LIPOPROTEIN"/>
    <property type="match status" value="1"/>
</dbReference>
<organism evidence="2 3">
    <name type="scientific">Pseudoalteromonas obscura</name>
    <dbReference type="NCBI Taxonomy" id="3048491"/>
    <lineage>
        <taxon>Bacteria</taxon>
        <taxon>Pseudomonadati</taxon>
        <taxon>Pseudomonadota</taxon>
        <taxon>Gammaproteobacteria</taxon>
        <taxon>Alteromonadales</taxon>
        <taxon>Pseudoalteromonadaceae</taxon>
        <taxon>Pseudoalteromonas</taxon>
    </lineage>
</organism>
<dbReference type="InterPro" id="IPR029062">
    <property type="entry name" value="Class_I_gatase-like"/>
</dbReference>
<dbReference type="Gene3D" id="3.40.50.880">
    <property type="match status" value="1"/>
</dbReference>